<dbReference type="EMBL" id="MIGY01000001">
    <property type="protein sequence ID" value="PPU08818.1"/>
    <property type="molecule type" value="Genomic_DNA"/>
</dbReference>
<accession>A0A2S6YEH6</accession>
<gene>
    <name evidence="1" type="ORF">XarjCFBP7645_00215</name>
</gene>
<sequence>MNKEHRPHGKAPTAWEADILKIRAFEMVLILFYMEDLRRFIMGSIEATDKLHGLNRLSDGKPKTREGKKLELARAVLVSEGVIDQAESDELKELVDYRNIIGHTIHDLTVDVGAYSDLTRQRDPKTFKPMPLYDYTAAKRAKALRQKVSKGMMKKFMMMASLDFLTFEAAEKTYVAEIERLKKRVNRGIVKANKVIAETNRIMKAIPESVMESAQPGHPRNVKENGTLSKRGVECVFQLFEAQATPLAAAYLMRISQRSATHWFAKWKASKA</sequence>
<name>A0A2S6YEH6_9XANT</name>
<protein>
    <submittedName>
        <fullName evidence="1">Uncharacterized protein</fullName>
    </submittedName>
</protein>
<comment type="caution">
    <text evidence="1">The sequence shown here is derived from an EMBL/GenBank/DDBJ whole genome shotgun (WGS) entry which is preliminary data.</text>
</comment>
<organism evidence="1 2">
    <name type="scientific">Xanthomonas arboricola</name>
    <dbReference type="NCBI Taxonomy" id="56448"/>
    <lineage>
        <taxon>Bacteria</taxon>
        <taxon>Pseudomonadati</taxon>
        <taxon>Pseudomonadota</taxon>
        <taxon>Gammaproteobacteria</taxon>
        <taxon>Lysobacterales</taxon>
        <taxon>Lysobacteraceae</taxon>
        <taxon>Xanthomonas</taxon>
    </lineage>
</organism>
<evidence type="ECO:0000313" key="1">
    <source>
        <dbReference type="EMBL" id="PPU08818.1"/>
    </source>
</evidence>
<evidence type="ECO:0000313" key="2">
    <source>
        <dbReference type="Proteomes" id="UP000239204"/>
    </source>
</evidence>
<dbReference type="AlphaFoldDB" id="A0A2S6YEH6"/>
<reference evidence="1 2" key="1">
    <citation type="submission" date="2016-08" db="EMBL/GenBank/DDBJ databases">
        <title>Evolution of the type three secretion system and type three effector repertoires in Xanthomonas.</title>
        <authorList>
            <person name="Merda D."/>
            <person name="Briand M."/>
            <person name="Bosis E."/>
            <person name="Rousseau C."/>
            <person name="Portier P."/>
            <person name="Jacques M.-A."/>
            <person name="Fischer-Le Saux M."/>
        </authorList>
    </citation>
    <scope>NUCLEOTIDE SEQUENCE [LARGE SCALE GENOMIC DNA]</scope>
    <source>
        <strain evidence="1 2">CFBP 7645</strain>
    </source>
</reference>
<dbReference type="RefSeq" id="WP_047127314.1">
    <property type="nucleotide sequence ID" value="NZ_JACICW010000005.1"/>
</dbReference>
<dbReference type="Proteomes" id="UP000239204">
    <property type="component" value="Unassembled WGS sequence"/>
</dbReference>
<proteinExistence type="predicted"/>